<evidence type="ECO:0000256" key="1">
    <source>
        <dbReference type="ARBA" id="ARBA00023157"/>
    </source>
</evidence>
<dbReference type="AlphaFoldDB" id="A0A852P0T4"/>
<dbReference type="Pfam" id="PF00429">
    <property type="entry name" value="TLV_coat"/>
    <property type="match status" value="1"/>
</dbReference>
<dbReference type="OrthoDB" id="8949317at2759"/>
<accession>A0A852P0T4</accession>
<sequence length="93" mass="10359">FQSILRALIPSWGVIELKRAVVNISAVIEHIERQTSDAILALQEEIHDLSHVVLQNRMALNFLLAGQERMCAVINTGCCSYVDQSGRINKDLA</sequence>
<keyword evidence="1" id="KW-1015">Disulfide bond</keyword>
<dbReference type="PANTHER" id="PTHR10424">
    <property type="entry name" value="VIRAL ENVELOPE PROTEIN"/>
    <property type="match status" value="1"/>
</dbReference>
<comment type="caution">
    <text evidence="2">The sequence shown here is derived from an EMBL/GenBank/DDBJ whole genome shotgun (WGS) entry which is preliminary data.</text>
</comment>
<evidence type="ECO:0000313" key="3">
    <source>
        <dbReference type="Proteomes" id="UP000658642"/>
    </source>
</evidence>
<organism evidence="2 3">
    <name type="scientific">Atrichornis clamosus</name>
    <dbReference type="NCBI Taxonomy" id="449594"/>
    <lineage>
        <taxon>Eukaryota</taxon>
        <taxon>Metazoa</taxon>
        <taxon>Chordata</taxon>
        <taxon>Craniata</taxon>
        <taxon>Vertebrata</taxon>
        <taxon>Euteleostomi</taxon>
        <taxon>Archelosauria</taxon>
        <taxon>Archosauria</taxon>
        <taxon>Dinosauria</taxon>
        <taxon>Saurischia</taxon>
        <taxon>Theropoda</taxon>
        <taxon>Coelurosauria</taxon>
        <taxon>Aves</taxon>
        <taxon>Neognathae</taxon>
        <taxon>Neoaves</taxon>
        <taxon>Telluraves</taxon>
        <taxon>Australaves</taxon>
        <taxon>Passeriformes</taxon>
        <taxon>Menuridae</taxon>
        <taxon>Atrichornis</taxon>
    </lineage>
</organism>
<reference evidence="2" key="1">
    <citation type="submission" date="2020-02" db="EMBL/GenBank/DDBJ databases">
        <title>Bird 10,000 Genomes (B10K) Project - Family phase.</title>
        <authorList>
            <person name="Zhang G."/>
        </authorList>
    </citation>
    <scope>NUCLEOTIDE SEQUENCE</scope>
    <source>
        <strain evidence="2">B10K-DU-029-61</strain>
        <tissue evidence="2">Blood</tissue>
    </source>
</reference>
<dbReference type="SUPFAM" id="SSF58069">
    <property type="entry name" value="Virus ectodomain"/>
    <property type="match status" value="1"/>
</dbReference>
<evidence type="ECO:0000313" key="2">
    <source>
        <dbReference type="EMBL" id="NXY17931.1"/>
    </source>
</evidence>
<feature type="non-terminal residue" evidence="2">
    <location>
        <position position="93"/>
    </location>
</feature>
<dbReference type="Proteomes" id="UP000658642">
    <property type="component" value="Unassembled WGS sequence"/>
</dbReference>
<name>A0A852P0T4_9PASS</name>
<dbReference type="InterPro" id="IPR018154">
    <property type="entry name" value="TLV/ENV_coat_polyprotein"/>
</dbReference>
<dbReference type="EMBL" id="WBMZ01006403">
    <property type="protein sequence ID" value="NXY17931.1"/>
    <property type="molecule type" value="Genomic_DNA"/>
</dbReference>
<keyword evidence="3" id="KW-1185">Reference proteome</keyword>
<proteinExistence type="predicted"/>
<protein>
    <submittedName>
        <fullName evidence="2">ERVV2 protein</fullName>
    </submittedName>
</protein>
<gene>
    <name evidence="2" type="primary">Ervv2_1</name>
    <name evidence="2" type="ORF">ATRCLA_R16020</name>
</gene>
<feature type="non-terminal residue" evidence="2">
    <location>
        <position position="1"/>
    </location>
</feature>
<dbReference type="PANTHER" id="PTHR10424:SF73">
    <property type="entry name" value="ENDOGENOUS RETROVIRUS GROUP FC1 ENV POLYPROTEIN-RELATED"/>
    <property type="match status" value="1"/>
</dbReference>
<dbReference type="Gene3D" id="1.10.287.210">
    <property type="match status" value="1"/>
</dbReference>